<sequence>MNIRKLFKPRVTNIYEQKKTWKRWLFLIALLIVGFSLWYTNQLVKNIARDERSKITTWANAIQQRVSLVNYTDDFFDQIRAEERKRVEILAEATERMVEAGDDENILFYLSIISKNTSIPVILADGQGNIKEARNVDFDPDTVKNFTPALLEEFSVYPPLKLDYYSGNFVYFYYKDSRLFSELKVVLDDLVESFFNEVVNNSASVPVIITDSTRTELVAWGKIDTTRLNDPAFVKNTIDEMAAYNEPIEIVIADRKHYIFYKDSFLLTQLRYFPVIQLIIIGIFLLVSYLLFSIARRSEQNQVWVGLAKETAHQLGTPLSSMMAWVEYLRTKDIGDETIDELDKDVSRLNTIAERFSKIGSAANLKTENLVEVIYNSVAYLKTRTSNKVSFYVQPQRDAVILTRLNYQLFDWVVENLVKNAVDAMEGEGDIRIEISEEENLVHIDISDTGKGIPKKKFRTIFNPGYTSKQRGWGLGLSLTQRIIREIHDGKIYVKSSSPGRGTTFRISLRK</sequence>
<evidence type="ECO:0000256" key="7">
    <source>
        <dbReference type="ARBA" id="ARBA00022840"/>
    </source>
</evidence>
<evidence type="ECO:0000256" key="1">
    <source>
        <dbReference type="ARBA" id="ARBA00000085"/>
    </source>
</evidence>
<name>A0A0S7C527_9BACT</name>
<dbReference type="InterPro" id="IPR003594">
    <property type="entry name" value="HATPase_dom"/>
</dbReference>
<dbReference type="PRINTS" id="PR00344">
    <property type="entry name" value="BCTRLSENSOR"/>
</dbReference>
<organism evidence="11">
    <name type="scientific">Lentimicrobium saccharophilum</name>
    <dbReference type="NCBI Taxonomy" id="1678841"/>
    <lineage>
        <taxon>Bacteria</taxon>
        <taxon>Pseudomonadati</taxon>
        <taxon>Bacteroidota</taxon>
        <taxon>Bacteroidia</taxon>
        <taxon>Bacteroidales</taxon>
        <taxon>Lentimicrobiaceae</taxon>
        <taxon>Lentimicrobium</taxon>
    </lineage>
</organism>
<keyword evidence="7" id="KW-0067">ATP-binding</keyword>
<keyword evidence="5" id="KW-0547">Nucleotide-binding</keyword>
<dbReference type="EMBL" id="DF968182">
    <property type="protein sequence ID" value="GAP43903.1"/>
    <property type="molecule type" value="Genomic_DNA"/>
</dbReference>
<dbReference type="STRING" id="1678841.TBC1_112061"/>
<dbReference type="InterPro" id="IPR036890">
    <property type="entry name" value="HATPase_C_sf"/>
</dbReference>
<dbReference type="OrthoDB" id="9815750at2"/>
<evidence type="ECO:0000256" key="8">
    <source>
        <dbReference type="ARBA" id="ARBA00023012"/>
    </source>
</evidence>
<dbReference type="PANTHER" id="PTHR43065:SF10">
    <property type="entry name" value="PEROXIDE STRESS-ACTIVATED HISTIDINE KINASE MAK3"/>
    <property type="match status" value="1"/>
</dbReference>
<dbReference type="CDD" id="cd00082">
    <property type="entry name" value="HisKA"/>
    <property type="match status" value="1"/>
</dbReference>
<evidence type="ECO:0000256" key="5">
    <source>
        <dbReference type="ARBA" id="ARBA00022741"/>
    </source>
</evidence>
<keyword evidence="8" id="KW-0902">Two-component regulatory system</keyword>
<proteinExistence type="predicted"/>
<feature type="domain" description="Histidine kinase" evidence="10">
    <location>
        <begin position="310"/>
        <end position="511"/>
    </location>
</feature>
<evidence type="ECO:0000313" key="12">
    <source>
        <dbReference type="Proteomes" id="UP000053091"/>
    </source>
</evidence>
<protein>
    <recommendedName>
        <fullName evidence="2">histidine kinase</fullName>
        <ecNumber evidence="2">2.7.13.3</ecNumber>
    </recommendedName>
</protein>
<keyword evidence="9" id="KW-1133">Transmembrane helix</keyword>
<keyword evidence="6 11" id="KW-0418">Kinase</keyword>
<keyword evidence="9" id="KW-0472">Membrane</keyword>
<feature type="transmembrane region" description="Helical" evidence="9">
    <location>
        <begin position="272"/>
        <end position="292"/>
    </location>
</feature>
<evidence type="ECO:0000259" key="10">
    <source>
        <dbReference type="PROSITE" id="PS50109"/>
    </source>
</evidence>
<dbReference type="InterPro" id="IPR004358">
    <property type="entry name" value="Sig_transdc_His_kin-like_C"/>
</dbReference>
<dbReference type="Gene3D" id="3.30.565.10">
    <property type="entry name" value="Histidine kinase-like ATPase, C-terminal domain"/>
    <property type="match status" value="1"/>
</dbReference>
<evidence type="ECO:0000256" key="9">
    <source>
        <dbReference type="SAM" id="Phobius"/>
    </source>
</evidence>
<evidence type="ECO:0000256" key="4">
    <source>
        <dbReference type="ARBA" id="ARBA00022679"/>
    </source>
</evidence>
<dbReference type="GO" id="GO:0000155">
    <property type="term" value="F:phosphorelay sensor kinase activity"/>
    <property type="evidence" value="ECO:0007669"/>
    <property type="project" value="InterPro"/>
</dbReference>
<comment type="catalytic activity">
    <reaction evidence="1">
        <text>ATP + protein L-histidine = ADP + protein N-phospho-L-histidine.</text>
        <dbReference type="EC" id="2.7.13.3"/>
    </reaction>
</comment>
<dbReference type="GO" id="GO:0005524">
    <property type="term" value="F:ATP binding"/>
    <property type="evidence" value="ECO:0007669"/>
    <property type="project" value="UniProtKB-KW"/>
</dbReference>
<evidence type="ECO:0000313" key="11">
    <source>
        <dbReference type="EMBL" id="GAP43903.1"/>
    </source>
</evidence>
<keyword evidence="4" id="KW-0808">Transferase</keyword>
<dbReference type="Proteomes" id="UP000053091">
    <property type="component" value="Unassembled WGS sequence"/>
</dbReference>
<evidence type="ECO:0000256" key="3">
    <source>
        <dbReference type="ARBA" id="ARBA00022553"/>
    </source>
</evidence>
<dbReference type="SUPFAM" id="SSF55874">
    <property type="entry name" value="ATPase domain of HSP90 chaperone/DNA topoisomerase II/histidine kinase"/>
    <property type="match status" value="1"/>
</dbReference>
<dbReference type="Pfam" id="PF02518">
    <property type="entry name" value="HATPase_c"/>
    <property type="match status" value="1"/>
</dbReference>
<evidence type="ECO:0000256" key="2">
    <source>
        <dbReference type="ARBA" id="ARBA00012438"/>
    </source>
</evidence>
<gene>
    <name evidence="11" type="ORF">TBC1_112061</name>
</gene>
<feature type="transmembrane region" description="Helical" evidence="9">
    <location>
        <begin position="21"/>
        <end position="39"/>
    </location>
</feature>
<accession>A0A0S7C527</accession>
<dbReference type="PANTHER" id="PTHR43065">
    <property type="entry name" value="SENSOR HISTIDINE KINASE"/>
    <property type="match status" value="1"/>
</dbReference>
<dbReference type="InterPro" id="IPR003661">
    <property type="entry name" value="HisK_dim/P_dom"/>
</dbReference>
<dbReference type="PROSITE" id="PS50109">
    <property type="entry name" value="HIS_KIN"/>
    <property type="match status" value="1"/>
</dbReference>
<dbReference type="PATRIC" id="fig|1678841.3.peg.2302"/>
<evidence type="ECO:0000256" key="6">
    <source>
        <dbReference type="ARBA" id="ARBA00022777"/>
    </source>
</evidence>
<dbReference type="RefSeq" id="WP_062041790.1">
    <property type="nucleotide sequence ID" value="NZ_DF968182.1"/>
</dbReference>
<dbReference type="EC" id="2.7.13.3" evidence="2"/>
<dbReference type="InterPro" id="IPR005467">
    <property type="entry name" value="His_kinase_dom"/>
</dbReference>
<dbReference type="AlphaFoldDB" id="A0A0S7C527"/>
<reference evidence="11" key="1">
    <citation type="journal article" date="2015" name="Genome Announc.">
        <title>Draft Genome Sequence of Bacteroidales Strain TBC1, a Novel Isolate from a Methanogenic Wastewater Treatment System.</title>
        <authorList>
            <person name="Tourlousse D.M."/>
            <person name="Matsuura N."/>
            <person name="Sun L."/>
            <person name="Toyonaga M."/>
            <person name="Kuroda K."/>
            <person name="Ohashi A."/>
            <person name="Cruz R."/>
            <person name="Yamaguchi T."/>
            <person name="Sekiguchi Y."/>
        </authorList>
    </citation>
    <scope>NUCLEOTIDE SEQUENCE [LARGE SCALE GENOMIC DNA]</scope>
    <source>
        <strain evidence="11">TBC1</strain>
    </source>
</reference>
<keyword evidence="9" id="KW-0812">Transmembrane</keyword>
<dbReference type="SMART" id="SM00387">
    <property type="entry name" value="HATPase_c"/>
    <property type="match status" value="1"/>
</dbReference>
<keyword evidence="3" id="KW-0597">Phosphoprotein</keyword>
<keyword evidence="12" id="KW-1185">Reference proteome</keyword>